<keyword evidence="5" id="KW-0092">Biotin</keyword>
<dbReference type="InterPro" id="IPR011764">
    <property type="entry name" value="Biotin_carboxylation_dom"/>
</dbReference>
<dbReference type="Pfam" id="PF00364">
    <property type="entry name" value="Biotin_lipoyl"/>
    <property type="match status" value="1"/>
</dbReference>
<dbReference type="InterPro" id="IPR001882">
    <property type="entry name" value="Biotin_BS"/>
</dbReference>
<proteinExistence type="predicted"/>
<evidence type="ECO:0000259" key="8">
    <source>
        <dbReference type="PROSITE" id="PS50975"/>
    </source>
</evidence>
<dbReference type="Gene3D" id="2.40.50.100">
    <property type="match status" value="1"/>
</dbReference>
<dbReference type="SMART" id="SM00878">
    <property type="entry name" value="Biotin_carb_C"/>
    <property type="match status" value="1"/>
</dbReference>
<keyword evidence="2 10" id="KW-0436">Ligase</keyword>
<accession>A0ABV4AH54</accession>
<evidence type="ECO:0000256" key="5">
    <source>
        <dbReference type="ARBA" id="ARBA00023267"/>
    </source>
</evidence>
<dbReference type="InterPro" id="IPR050856">
    <property type="entry name" value="Biotin_carboxylase_complex"/>
</dbReference>
<evidence type="ECO:0000256" key="4">
    <source>
        <dbReference type="ARBA" id="ARBA00022840"/>
    </source>
</evidence>
<feature type="domain" description="Biotin carboxylation" evidence="9">
    <location>
        <begin position="1"/>
        <end position="446"/>
    </location>
</feature>
<evidence type="ECO:0000259" key="9">
    <source>
        <dbReference type="PROSITE" id="PS50979"/>
    </source>
</evidence>
<dbReference type="Proteomes" id="UP001562065">
    <property type="component" value="Unassembled WGS sequence"/>
</dbReference>
<dbReference type="NCBIfam" id="NF006367">
    <property type="entry name" value="PRK08591.1"/>
    <property type="match status" value="1"/>
</dbReference>
<dbReference type="SUPFAM" id="SSF51230">
    <property type="entry name" value="Single hybrid motif"/>
    <property type="match status" value="1"/>
</dbReference>
<feature type="domain" description="ATP-grasp" evidence="8">
    <location>
        <begin position="120"/>
        <end position="317"/>
    </location>
</feature>
<dbReference type="Pfam" id="PF21139">
    <property type="entry name" value="BT_MCC_alpha"/>
    <property type="match status" value="1"/>
</dbReference>
<dbReference type="InterPro" id="IPR048429">
    <property type="entry name" value="MCC_alpha_BT"/>
</dbReference>
<dbReference type="GO" id="GO:0003989">
    <property type="term" value="F:acetyl-CoA carboxylase activity"/>
    <property type="evidence" value="ECO:0007669"/>
    <property type="project" value="UniProtKB-EC"/>
</dbReference>
<dbReference type="InterPro" id="IPR011054">
    <property type="entry name" value="Rudment_hybrid_motif"/>
</dbReference>
<keyword evidence="4 6" id="KW-0067">ATP-binding</keyword>
<dbReference type="Pfam" id="PF00289">
    <property type="entry name" value="Biotin_carb_N"/>
    <property type="match status" value="1"/>
</dbReference>
<evidence type="ECO:0000256" key="1">
    <source>
        <dbReference type="ARBA" id="ARBA00001953"/>
    </source>
</evidence>
<dbReference type="CDD" id="cd06850">
    <property type="entry name" value="biotinyl_domain"/>
    <property type="match status" value="1"/>
</dbReference>
<gene>
    <name evidence="10" type="ORF">AB5I84_06930</name>
</gene>
<evidence type="ECO:0000259" key="7">
    <source>
        <dbReference type="PROSITE" id="PS50968"/>
    </source>
</evidence>
<dbReference type="InterPro" id="IPR000089">
    <property type="entry name" value="Biotin_lipoyl"/>
</dbReference>
<reference evidence="10 11" key="1">
    <citation type="submission" date="2024-07" db="EMBL/GenBank/DDBJ databases">
        <authorList>
            <person name="Ren Q."/>
        </authorList>
    </citation>
    <scope>NUCLEOTIDE SEQUENCE [LARGE SCALE GENOMIC DNA]</scope>
    <source>
        <strain evidence="10 11">REN37</strain>
    </source>
</reference>
<dbReference type="PROSITE" id="PS00188">
    <property type="entry name" value="BIOTIN"/>
    <property type="match status" value="1"/>
</dbReference>
<dbReference type="PROSITE" id="PS50975">
    <property type="entry name" value="ATP_GRASP"/>
    <property type="match status" value="1"/>
</dbReference>
<dbReference type="SUPFAM" id="SSF51246">
    <property type="entry name" value="Rudiment single hybrid motif"/>
    <property type="match status" value="1"/>
</dbReference>
<dbReference type="SUPFAM" id="SSF56059">
    <property type="entry name" value="Glutathione synthetase ATP-binding domain-like"/>
    <property type="match status" value="1"/>
</dbReference>
<name>A0ABV4AH54_9GAMM</name>
<dbReference type="SUPFAM" id="SSF52440">
    <property type="entry name" value="PreATP-grasp domain"/>
    <property type="match status" value="1"/>
</dbReference>
<dbReference type="PROSITE" id="PS00867">
    <property type="entry name" value="CPSASE_2"/>
    <property type="match status" value="1"/>
</dbReference>
<dbReference type="InterPro" id="IPR011053">
    <property type="entry name" value="Single_hybrid_motif"/>
</dbReference>
<dbReference type="InterPro" id="IPR005481">
    <property type="entry name" value="BC-like_N"/>
</dbReference>
<dbReference type="PROSITE" id="PS50968">
    <property type="entry name" value="BIOTINYL_LIPOYL"/>
    <property type="match status" value="1"/>
</dbReference>
<dbReference type="Pfam" id="PF02785">
    <property type="entry name" value="Biotin_carb_C"/>
    <property type="match status" value="1"/>
</dbReference>
<dbReference type="PANTHER" id="PTHR18866:SF33">
    <property type="entry name" value="METHYLCROTONOYL-COA CARBOXYLASE SUBUNIT ALPHA, MITOCHONDRIAL-RELATED"/>
    <property type="match status" value="1"/>
</dbReference>
<organism evidence="10 11">
    <name type="scientific">Isoalcanivorax beigongshangi</name>
    <dbReference type="NCBI Taxonomy" id="3238810"/>
    <lineage>
        <taxon>Bacteria</taxon>
        <taxon>Pseudomonadati</taxon>
        <taxon>Pseudomonadota</taxon>
        <taxon>Gammaproteobacteria</taxon>
        <taxon>Oceanospirillales</taxon>
        <taxon>Alcanivoracaceae</taxon>
        <taxon>Isoalcanivorax</taxon>
    </lineage>
</organism>
<dbReference type="Gene3D" id="3.30.470.20">
    <property type="entry name" value="ATP-grasp fold, B domain"/>
    <property type="match status" value="1"/>
</dbReference>
<dbReference type="Gene3D" id="3.30.700.40">
    <property type="match status" value="1"/>
</dbReference>
<dbReference type="EC" id="6.4.1.2" evidence="10"/>
<evidence type="ECO:0000256" key="6">
    <source>
        <dbReference type="PROSITE-ProRule" id="PRU00409"/>
    </source>
</evidence>
<keyword evidence="11" id="KW-1185">Reference proteome</keyword>
<protein>
    <submittedName>
        <fullName evidence="10">Acetyl-CoA carboxylase biotin carboxylase subunit</fullName>
        <ecNumber evidence="10">6.4.1.2</ecNumber>
    </submittedName>
</protein>
<dbReference type="PANTHER" id="PTHR18866">
    <property type="entry name" value="CARBOXYLASE:PYRUVATE/ACETYL-COA/PROPIONYL-COA CARBOXYLASE"/>
    <property type="match status" value="1"/>
</dbReference>
<dbReference type="RefSeq" id="WP_369455131.1">
    <property type="nucleotide sequence ID" value="NZ_JBGCUO010000001.1"/>
</dbReference>
<comment type="cofactor">
    <cofactor evidence="1">
        <name>biotin</name>
        <dbReference type="ChEBI" id="CHEBI:57586"/>
    </cofactor>
</comment>
<dbReference type="InterPro" id="IPR005479">
    <property type="entry name" value="CPAse_ATP-bd"/>
</dbReference>
<evidence type="ECO:0000313" key="10">
    <source>
        <dbReference type="EMBL" id="MEY1661882.1"/>
    </source>
</evidence>
<keyword evidence="3 6" id="KW-0547">Nucleotide-binding</keyword>
<dbReference type="InterPro" id="IPR011761">
    <property type="entry name" value="ATP-grasp"/>
</dbReference>
<dbReference type="PROSITE" id="PS50979">
    <property type="entry name" value="BC"/>
    <property type="match status" value="1"/>
</dbReference>
<dbReference type="InterPro" id="IPR005482">
    <property type="entry name" value="Biotin_COase_C"/>
</dbReference>
<dbReference type="EMBL" id="JBGCUO010000001">
    <property type="protein sequence ID" value="MEY1661882.1"/>
    <property type="molecule type" value="Genomic_DNA"/>
</dbReference>
<feature type="domain" description="Lipoyl-binding" evidence="7">
    <location>
        <begin position="575"/>
        <end position="646"/>
    </location>
</feature>
<dbReference type="Pfam" id="PF02786">
    <property type="entry name" value="CPSase_L_D2"/>
    <property type="match status" value="1"/>
</dbReference>
<evidence type="ECO:0000256" key="2">
    <source>
        <dbReference type="ARBA" id="ARBA00022598"/>
    </source>
</evidence>
<sequence length="650" mass="70149">MIRRVLIANRGEIACRVMRTCRALAIETVAVYSEADADLPHVRLADQAVCVGPAPARESYLDIERILAAARATGADAVHPGYGFLSENAAFAEACEAAGLVFIGPTGHAIRVMGDKAAARQLMAESGVPVLPGFDREGASDDELRAAAENVGYPLLIKAVAGGGGKGMRIVEKAAAFDEALAAARREARAAFNDDRVLLERYLARARHVEVQVFADTLGNTVHLFERDCSVQRRHQKIIEEAPAPGVSDALRAALGAAAVKAAEAINYRGAGTVEFLLAEDQQFYFMEMNTRLQVEHPVTELITGEDLVAWQLTVAQGQPLPKRQEQLQLSGHAMEIRFYAEDPDNQFLPSSGLLSHVRWPQRPGVRVDTGFEAGNRVSDFYDPMLAKVIAVGADRNQARLQLAQALRETEVAGIQHNLGFLARVLEHPTFAAGELSTRFLDDHAITTGLDPAQHHLRLLAAACHALAAPSDSADPWARLQGWRPQGHRQDLVVLVDQEQEYSVRLRQDDNGLALSVDGGDWLLARADTDRGAFQLGDQSGQFSAARDGEQLYLFDQGFVLRWLVNPVRTGEQGQAGRGFAAPMNGTLVANHVAPGSHVKAGDAVVTMEAMKMEHTLRAPTDGQVLELPFSAGDAVSEGALLATFVADGE</sequence>
<evidence type="ECO:0000313" key="11">
    <source>
        <dbReference type="Proteomes" id="UP001562065"/>
    </source>
</evidence>
<comment type="caution">
    <text evidence="10">The sequence shown here is derived from an EMBL/GenBank/DDBJ whole genome shotgun (WGS) entry which is preliminary data.</text>
</comment>
<evidence type="ECO:0000256" key="3">
    <source>
        <dbReference type="ARBA" id="ARBA00022741"/>
    </source>
</evidence>
<dbReference type="InterPro" id="IPR016185">
    <property type="entry name" value="PreATP-grasp_dom_sf"/>
</dbReference>